<sequence>MKRAVLPLLLLAGLLSGCEDREARAENARLAARVTALEAQVRALRARQGSVATVQQAAGQNCANELARVLESLRQDDGQYPPMRLVTLPDACIDLRVNWHVLKPQAYAFDVTDAAGQVLTTQRGP</sequence>
<evidence type="ECO:0000256" key="1">
    <source>
        <dbReference type="SAM" id="Coils"/>
    </source>
</evidence>
<gene>
    <name evidence="2" type="ORF">Dcar01_01477</name>
</gene>
<dbReference type="EMBL" id="BAABRP010000003">
    <property type="protein sequence ID" value="GAA5512755.1"/>
    <property type="molecule type" value="Genomic_DNA"/>
</dbReference>
<comment type="caution">
    <text evidence="2">The sequence shown here is derived from an EMBL/GenBank/DDBJ whole genome shotgun (WGS) entry which is preliminary data.</text>
</comment>
<dbReference type="RefSeq" id="WP_345463161.1">
    <property type="nucleotide sequence ID" value="NZ_BAABRP010000003.1"/>
</dbReference>
<evidence type="ECO:0008006" key="4">
    <source>
        <dbReference type="Google" id="ProtNLM"/>
    </source>
</evidence>
<keyword evidence="3" id="KW-1185">Reference proteome</keyword>
<keyword evidence="1" id="KW-0175">Coiled coil</keyword>
<evidence type="ECO:0000313" key="2">
    <source>
        <dbReference type="EMBL" id="GAA5512755.1"/>
    </source>
</evidence>
<dbReference type="Proteomes" id="UP001401887">
    <property type="component" value="Unassembled WGS sequence"/>
</dbReference>
<reference evidence="2 3" key="1">
    <citation type="submission" date="2024-02" db="EMBL/GenBank/DDBJ databases">
        <title>Deinococcus carri NBRC 110142.</title>
        <authorList>
            <person name="Ichikawa N."/>
            <person name="Katano-Makiyama Y."/>
            <person name="Hidaka K."/>
        </authorList>
    </citation>
    <scope>NUCLEOTIDE SEQUENCE [LARGE SCALE GENOMIC DNA]</scope>
    <source>
        <strain evidence="2 3">NBRC 110142</strain>
    </source>
</reference>
<proteinExistence type="predicted"/>
<name>A0ABP9W7J0_9DEIO</name>
<accession>A0ABP9W7J0</accession>
<organism evidence="2 3">
    <name type="scientific">Deinococcus carri</name>
    <dbReference type="NCBI Taxonomy" id="1211323"/>
    <lineage>
        <taxon>Bacteria</taxon>
        <taxon>Thermotogati</taxon>
        <taxon>Deinococcota</taxon>
        <taxon>Deinococci</taxon>
        <taxon>Deinococcales</taxon>
        <taxon>Deinococcaceae</taxon>
        <taxon>Deinococcus</taxon>
    </lineage>
</organism>
<dbReference type="PROSITE" id="PS51257">
    <property type="entry name" value="PROKAR_LIPOPROTEIN"/>
    <property type="match status" value="1"/>
</dbReference>
<evidence type="ECO:0000313" key="3">
    <source>
        <dbReference type="Proteomes" id="UP001401887"/>
    </source>
</evidence>
<feature type="coiled-coil region" evidence="1">
    <location>
        <begin position="20"/>
        <end position="47"/>
    </location>
</feature>
<protein>
    <recommendedName>
        <fullName evidence="4">Lipoprotein</fullName>
    </recommendedName>
</protein>